<dbReference type="RefSeq" id="WP_066507469.1">
    <property type="nucleotide sequence ID" value="NZ_LNCU01000064.1"/>
</dbReference>
<protein>
    <recommendedName>
        <fullName evidence="1">GP-PDE domain-containing protein</fullName>
    </recommendedName>
</protein>
<proteinExistence type="predicted"/>
<comment type="caution">
    <text evidence="2">The sequence shown here is derived from an EMBL/GenBank/DDBJ whole genome shotgun (WGS) entry which is preliminary data.</text>
</comment>
<organism evidence="2 3">
    <name type="scientific">Bradyrhizobium macuxiense</name>
    <dbReference type="NCBI Taxonomy" id="1755647"/>
    <lineage>
        <taxon>Bacteria</taxon>
        <taxon>Pseudomonadati</taxon>
        <taxon>Pseudomonadota</taxon>
        <taxon>Alphaproteobacteria</taxon>
        <taxon>Hyphomicrobiales</taxon>
        <taxon>Nitrobacteraceae</taxon>
        <taxon>Bradyrhizobium</taxon>
    </lineage>
</organism>
<sequence>MSDDAPPNADAVNSMKSFWDASFQTLGRPIVIAHGGDSGSYPANSIRAFQHARQVGADALEADLRVTADGRVVCLHDEEVSVRSKMTAVGQVEYRDLDACAAGLATLEDLIGLGLPVYLDVKELAEFSKLDILRTAVAHADPVRFIVGINSVSDGLAVSKAVPDIRQVALMHDDDELAEFAALFPGHWIRLHETRTTSERIEHFRGRKAKIMVTCGSLAKPSGDTDRDAFIQLLRLRPDGVVLNNPGLALRAVPDAAVPPAK</sequence>
<dbReference type="SUPFAM" id="SSF51695">
    <property type="entry name" value="PLC-like phosphodiesterases"/>
    <property type="match status" value="1"/>
</dbReference>
<dbReference type="Gene3D" id="3.20.20.190">
    <property type="entry name" value="Phosphatidylinositol (PI) phosphodiesterase"/>
    <property type="match status" value="1"/>
</dbReference>
<dbReference type="Proteomes" id="UP000057737">
    <property type="component" value="Unassembled WGS sequence"/>
</dbReference>
<reference evidence="2 3" key="1">
    <citation type="submission" date="2015-11" db="EMBL/GenBank/DDBJ databases">
        <title>Draft Genome Sequence of the Strain BR 10303 (Bradyrhizobium sp.) isolated from nodules of Centrolobium paraense.</title>
        <authorList>
            <person name="Zelli J.E."/>
            <person name="Simoes-Araujo J.L."/>
            <person name="Barauna A.C."/>
            <person name="Silva K."/>
        </authorList>
    </citation>
    <scope>NUCLEOTIDE SEQUENCE [LARGE SCALE GENOMIC DNA]</scope>
    <source>
        <strain evidence="2 3">BR 10303</strain>
    </source>
</reference>
<gene>
    <name evidence="2" type="ORF">AS156_06010</name>
</gene>
<keyword evidence="3" id="KW-1185">Reference proteome</keyword>
<dbReference type="InterPro" id="IPR017946">
    <property type="entry name" value="PLC-like_Pdiesterase_TIM-brl"/>
</dbReference>
<dbReference type="Pfam" id="PF03009">
    <property type="entry name" value="GDPD"/>
    <property type="match status" value="1"/>
</dbReference>
<dbReference type="GO" id="GO:0008081">
    <property type="term" value="F:phosphoric diester hydrolase activity"/>
    <property type="evidence" value="ECO:0007669"/>
    <property type="project" value="InterPro"/>
</dbReference>
<evidence type="ECO:0000313" key="3">
    <source>
        <dbReference type="Proteomes" id="UP000057737"/>
    </source>
</evidence>
<name>A0A125Q8T4_9BRAD</name>
<evidence type="ECO:0000313" key="2">
    <source>
        <dbReference type="EMBL" id="KWV55222.1"/>
    </source>
</evidence>
<feature type="domain" description="GP-PDE" evidence="1">
    <location>
        <begin position="29"/>
        <end position="262"/>
    </location>
</feature>
<dbReference type="EMBL" id="LNCU01000064">
    <property type="protein sequence ID" value="KWV55222.1"/>
    <property type="molecule type" value="Genomic_DNA"/>
</dbReference>
<dbReference type="PANTHER" id="PTHR43805">
    <property type="entry name" value="GLYCEROPHOSPHORYL DIESTER PHOSPHODIESTERASE"/>
    <property type="match status" value="1"/>
</dbReference>
<dbReference type="InterPro" id="IPR030395">
    <property type="entry name" value="GP_PDE_dom"/>
</dbReference>
<dbReference type="PROSITE" id="PS51704">
    <property type="entry name" value="GP_PDE"/>
    <property type="match status" value="1"/>
</dbReference>
<dbReference type="GO" id="GO:0006629">
    <property type="term" value="P:lipid metabolic process"/>
    <property type="evidence" value="ECO:0007669"/>
    <property type="project" value="InterPro"/>
</dbReference>
<evidence type="ECO:0000259" key="1">
    <source>
        <dbReference type="PROSITE" id="PS51704"/>
    </source>
</evidence>
<dbReference type="OrthoDB" id="9787897at2"/>
<dbReference type="PANTHER" id="PTHR43805:SF1">
    <property type="entry name" value="GP-PDE DOMAIN-CONTAINING PROTEIN"/>
    <property type="match status" value="1"/>
</dbReference>
<accession>A0A125Q8T4</accession>
<dbReference type="AlphaFoldDB" id="A0A125Q8T4"/>